<dbReference type="EMBL" id="CAJVQB010001367">
    <property type="protein sequence ID" value="CAG8532774.1"/>
    <property type="molecule type" value="Genomic_DNA"/>
</dbReference>
<evidence type="ECO:0000313" key="1">
    <source>
        <dbReference type="EMBL" id="CAG8532774.1"/>
    </source>
</evidence>
<organism evidence="1 2">
    <name type="scientific">Gigaspora margarita</name>
    <dbReference type="NCBI Taxonomy" id="4874"/>
    <lineage>
        <taxon>Eukaryota</taxon>
        <taxon>Fungi</taxon>
        <taxon>Fungi incertae sedis</taxon>
        <taxon>Mucoromycota</taxon>
        <taxon>Glomeromycotina</taxon>
        <taxon>Glomeromycetes</taxon>
        <taxon>Diversisporales</taxon>
        <taxon>Gigasporaceae</taxon>
        <taxon>Gigaspora</taxon>
    </lineage>
</organism>
<dbReference type="Proteomes" id="UP000789901">
    <property type="component" value="Unassembled WGS sequence"/>
</dbReference>
<comment type="caution">
    <text evidence="1">The sequence shown here is derived from an EMBL/GenBank/DDBJ whole genome shotgun (WGS) entry which is preliminary data.</text>
</comment>
<keyword evidence="2" id="KW-1185">Reference proteome</keyword>
<name>A0ABM8W5T8_GIGMA</name>
<protein>
    <submittedName>
        <fullName evidence="1">101_t:CDS:1</fullName>
    </submittedName>
</protein>
<evidence type="ECO:0000313" key="2">
    <source>
        <dbReference type="Proteomes" id="UP000789901"/>
    </source>
</evidence>
<reference evidence="1 2" key="1">
    <citation type="submission" date="2021-06" db="EMBL/GenBank/DDBJ databases">
        <authorList>
            <person name="Kallberg Y."/>
            <person name="Tangrot J."/>
            <person name="Rosling A."/>
        </authorList>
    </citation>
    <scope>NUCLEOTIDE SEQUENCE [LARGE SCALE GENOMIC DNA]</scope>
    <source>
        <strain evidence="1 2">120-4 pot B 10/14</strain>
    </source>
</reference>
<proteinExistence type="predicted"/>
<gene>
    <name evidence="1" type="ORF">GMARGA_LOCUS3703</name>
</gene>
<sequence>IWEEYKATLEKILANGTKTGTTWFHEIENIILSDIHTQKVKEEFKVQERNALALMPQHKPISKKRSKREWVIVNKSKKNQPTIGQVVTKRACFTDIVCYESKSKDKSLAGERSSKRVLQEKSSNEVKRTRTEELIDISPWVKYAKGEMNLVLEPEHFINRSEGSIISPEKVRSLWSKKENIKIMIEEPKAWAKKEEEILDSIKEELKQKEKIDLGPNWLREVFIPRDKEEYRNRHIEWSRGVLADDIGLALARMNLSKNKAQDTAQIIEKDSLLINSVAIICNLSITVKFLTTEPSSTRPHTVLPLHMINEDDKNPYYDDTIKKYMFYPHTSEFENLTYSEYFEKYLITLSSFTSSSYPIYRDNLSNYSIKCNKNILIRYQFLTIEDNELYFYQKLLLNIPARNESDYKSRPNGTYKENSYLISLILKKITKSIFNYTNLPNITS</sequence>
<feature type="non-terminal residue" evidence="1">
    <location>
        <position position="1"/>
    </location>
</feature>
<accession>A0ABM8W5T8</accession>